<dbReference type="GO" id="GO:0005886">
    <property type="term" value="C:plasma membrane"/>
    <property type="evidence" value="ECO:0007669"/>
    <property type="project" value="UniProtKB-SubCell"/>
</dbReference>
<keyword evidence="11 14" id="KW-0472">Membrane</keyword>
<comment type="similarity">
    <text evidence="4">Belongs to the vezatin family.</text>
</comment>
<dbReference type="GO" id="GO:0005634">
    <property type="term" value="C:nucleus"/>
    <property type="evidence" value="ECO:0007669"/>
    <property type="project" value="UniProtKB-SubCell"/>
</dbReference>
<feature type="domain" description="Myosin-binding" evidence="15">
    <location>
        <begin position="152"/>
        <end position="432"/>
    </location>
</feature>
<evidence type="ECO:0000259" key="15">
    <source>
        <dbReference type="Pfam" id="PF12632"/>
    </source>
</evidence>
<evidence type="ECO:0000313" key="16">
    <source>
        <dbReference type="EMBL" id="CAB3267609.1"/>
    </source>
</evidence>
<dbReference type="GO" id="GO:0098609">
    <property type="term" value="P:cell-cell adhesion"/>
    <property type="evidence" value="ECO:0007669"/>
    <property type="project" value="InterPro"/>
</dbReference>
<protein>
    <recommendedName>
        <fullName evidence="5">Vezatin</fullName>
    </recommendedName>
</protein>
<keyword evidence="9 14" id="KW-1133">Transmembrane helix</keyword>
<accession>A0A6F9DWU4</accession>
<keyword evidence="7 14" id="KW-0812">Transmembrane</keyword>
<organism evidence="16">
    <name type="scientific">Phallusia mammillata</name>
    <dbReference type="NCBI Taxonomy" id="59560"/>
    <lineage>
        <taxon>Eukaryota</taxon>
        <taxon>Metazoa</taxon>
        <taxon>Chordata</taxon>
        <taxon>Tunicata</taxon>
        <taxon>Ascidiacea</taxon>
        <taxon>Phlebobranchia</taxon>
        <taxon>Ascidiidae</taxon>
        <taxon>Phallusia</taxon>
    </lineage>
</organism>
<evidence type="ECO:0000256" key="1">
    <source>
        <dbReference type="ARBA" id="ARBA00004123"/>
    </source>
</evidence>
<keyword evidence="6" id="KW-1003">Cell membrane</keyword>
<dbReference type="AlphaFoldDB" id="A0A6F9DWU4"/>
<feature type="transmembrane region" description="Helical" evidence="14">
    <location>
        <begin position="147"/>
        <end position="164"/>
    </location>
</feature>
<evidence type="ECO:0000256" key="2">
    <source>
        <dbReference type="ARBA" id="ARBA00004536"/>
    </source>
</evidence>
<dbReference type="InterPro" id="IPR026859">
    <property type="entry name" value="Myosin-bd"/>
</dbReference>
<feature type="compositionally biased region" description="Acidic residues" evidence="13">
    <location>
        <begin position="678"/>
        <end position="693"/>
    </location>
</feature>
<gene>
    <name evidence="16" type="primary">Vezt</name>
</gene>
<reference evidence="16" key="1">
    <citation type="submission" date="2020-04" db="EMBL/GenBank/DDBJ databases">
        <authorList>
            <person name="Neveu A P."/>
        </authorList>
    </citation>
    <scope>NUCLEOTIDE SEQUENCE</scope>
    <source>
        <tissue evidence="16">Whole embryo</tissue>
    </source>
</reference>
<keyword evidence="8" id="KW-0965">Cell junction</keyword>
<evidence type="ECO:0000256" key="5">
    <source>
        <dbReference type="ARBA" id="ARBA00018125"/>
    </source>
</evidence>
<dbReference type="PANTHER" id="PTHR15989:SF5">
    <property type="entry name" value="VEZATIN"/>
    <property type="match status" value="1"/>
</dbReference>
<evidence type="ECO:0000256" key="14">
    <source>
        <dbReference type="SAM" id="Phobius"/>
    </source>
</evidence>
<keyword evidence="12" id="KW-0539">Nucleus</keyword>
<evidence type="ECO:0000256" key="12">
    <source>
        <dbReference type="ARBA" id="ARBA00023242"/>
    </source>
</evidence>
<evidence type="ECO:0000256" key="13">
    <source>
        <dbReference type="SAM" id="MobiDB-lite"/>
    </source>
</evidence>
<evidence type="ECO:0000256" key="4">
    <source>
        <dbReference type="ARBA" id="ARBA00007245"/>
    </source>
</evidence>
<dbReference type="Pfam" id="PF12632">
    <property type="entry name" value="Vezatin"/>
    <property type="match status" value="1"/>
</dbReference>
<dbReference type="EMBL" id="LR791747">
    <property type="protein sequence ID" value="CAB3267609.1"/>
    <property type="molecule type" value="mRNA"/>
</dbReference>
<dbReference type="PANTHER" id="PTHR15989">
    <property type="entry name" value="VEZATIN"/>
    <property type="match status" value="1"/>
</dbReference>
<comment type="subcellular location">
    <subcellularLocation>
        <location evidence="2">Cell junction</location>
        <location evidence="2">Adherens junction</location>
    </subcellularLocation>
    <subcellularLocation>
        <location evidence="3">Cell membrane</location>
        <topology evidence="3">Multi-pass membrane protein</topology>
    </subcellularLocation>
    <subcellularLocation>
        <location evidence="1">Nucleus</location>
    </subcellularLocation>
</comment>
<keyword evidence="10" id="KW-0175">Coiled coil</keyword>
<dbReference type="GO" id="GO:0005912">
    <property type="term" value="C:adherens junction"/>
    <property type="evidence" value="ECO:0007669"/>
    <property type="project" value="UniProtKB-SubCell"/>
</dbReference>
<name>A0A6F9DWU4_9ASCI</name>
<evidence type="ECO:0000256" key="6">
    <source>
        <dbReference type="ARBA" id="ARBA00022475"/>
    </source>
</evidence>
<evidence type="ECO:0000256" key="9">
    <source>
        <dbReference type="ARBA" id="ARBA00022989"/>
    </source>
</evidence>
<evidence type="ECO:0000256" key="8">
    <source>
        <dbReference type="ARBA" id="ARBA00022949"/>
    </source>
</evidence>
<sequence>MTMRQPEFCDDIMPDEDIILDGTPLHDYLKNLEKNENWNFRDEDSIQTGPCVKDFLYGINLKEYVFAQWDFLRRKVSSFFPVSQDVLVKISKFYYTKYGNEILSSSVILDDDLDYLCVQSPQHFLSAIQQNTQPPLNNYKCLRSARYPAVIVAFLACLISFWTSPYLPSIGQTLVFACSSFVLLFNVRLEIVVEMWKRQHEMNSLALRDFLLSSNRFQKLIRKSIRLIQEMEVVSRGFKLINGKTPITRIEQNNSTSRAFYKLRVAVFRASLRCILACRDATVRLQRFKPPENCIDELERNLLCNIPLEELGCFFTEKSNGAMHIATDGYSLAVLKQMNEILRAQRSEMLTCLSLTLSGTTWDFTSDGFLCNMRQILLRPTRTNVDCRHLLQCSYDMHKYLTSTANSRAQNPTGKNKTSVLSLNLHSLQVHLRAAMHATMKLENDLARDKHLGEFPLDLITMHLTSGKECLEQCDKQLDLLHAKDSAADDDVAVSGGPVAPHVINDNVGHDKPVLIDDVDNFVEDEIFEATTEDMPGENALEPDDAVTNCTKKIAAESATVIRELRSVLAVKTSEQEREIWKKKLFPTYVPKKVQPSVIQPPFLETDHASCNGTQKTLEIEDTGAQQNVDEAVSHTEPKLTFHRRVAPPGRPPSTRHRKTRATSPTDFAVIDVPECFNGDEETPDNTEEEEPEWTSGLGIGFSNSLAAQAVQMAKLRAGPRPNIANLSLAIETVTYGSDDDSST</sequence>
<evidence type="ECO:0000256" key="7">
    <source>
        <dbReference type="ARBA" id="ARBA00022692"/>
    </source>
</evidence>
<evidence type="ECO:0000256" key="3">
    <source>
        <dbReference type="ARBA" id="ARBA00004651"/>
    </source>
</evidence>
<evidence type="ECO:0000256" key="11">
    <source>
        <dbReference type="ARBA" id="ARBA00023136"/>
    </source>
</evidence>
<proteinExistence type="evidence at transcript level"/>
<feature type="region of interest" description="Disordered" evidence="13">
    <location>
        <begin position="676"/>
        <end position="700"/>
    </location>
</feature>
<dbReference type="InterPro" id="IPR026858">
    <property type="entry name" value="Vezatin"/>
</dbReference>
<dbReference type="GO" id="GO:0017022">
    <property type="term" value="F:myosin binding"/>
    <property type="evidence" value="ECO:0007669"/>
    <property type="project" value="InterPro"/>
</dbReference>
<evidence type="ECO:0000256" key="10">
    <source>
        <dbReference type="ARBA" id="ARBA00023054"/>
    </source>
</evidence>